<evidence type="ECO:0000256" key="3">
    <source>
        <dbReference type="ARBA" id="ARBA00007128"/>
    </source>
</evidence>
<dbReference type="PANTHER" id="PTHR10749">
    <property type="entry name" value="PHOSPHORYLASE B KINASE REGULATORY SUBUNIT"/>
    <property type="match status" value="1"/>
</dbReference>
<dbReference type="InterPro" id="IPR045583">
    <property type="entry name" value="KPBA/B_C"/>
</dbReference>
<keyword evidence="10" id="KW-0449">Lipoprotein</keyword>
<reference evidence="14" key="1">
    <citation type="submission" date="2021-05" db="EMBL/GenBank/DDBJ databases">
        <authorList>
            <person name="Pietrasiak N."/>
            <person name="Ward R."/>
            <person name="Stajich J.E."/>
            <person name="Kurbessoian T."/>
        </authorList>
    </citation>
    <scope>NUCLEOTIDE SEQUENCE</scope>
    <source>
        <strain evidence="14">CPER-KK1</strain>
    </source>
</reference>
<dbReference type="GO" id="GO:0016787">
    <property type="term" value="F:hydrolase activity"/>
    <property type="evidence" value="ECO:0007669"/>
    <property type="project" value="UniProtKB-KW"/>
</dbReference>
<dbReference type="GO" id="GO:0005886">
    <property type="term" value="C:plasma membrane"/>
    <property type="evidence" value="ECO:0007669"/>
    <property type="project" value="UniProtKB-SubCell"/>
</dbReference>
<dbReference type="Gene3D" id="1.50.10.10">
    <property type="match status" value="1"/>
</dbReference>
<keyword evidence="5" id="KW-0597">Phosphoprotein</keyword>
<dbReference type="FunFam" id="1.50.10.10:FF:000004">
    <property type="entry name" value="Phosphorylase b kinase regulatory subunit"/>
    <property type="match status" value="1"/>
</dbReference>
<keyword evidence="11" id="KW-0636">Prenylation</keyword>
<evidence type="ECO:0000256" key="11">
    <source>
        <dbReference type="ARBA" id="ARBA00023289"/>
    </source>
</evidence>
<evidence type="ECO:0000256" key="8">
    <source>
        <dbReference type="ARBA" id="ARBA00023136"/>
    </source>
</evidence>
<feature type="domain" description="GH15-like" evidence="12">
    <location>
        <begin position="11"/>
        <end position="820"/>
    </location>
</feature>
<evidence type="ECO:0000256" key="7">
    <source>
        <dbReference type="ARBA" id="ARBA00022860"/>
    </source>
</evidence>
<accession>A0A951PMY6</accession>
<keyword evidence="6" id="KW-0321">Glycogen metabolism</keyword>
<dbReference type="GO" id="GO:0005977">
    <property type="term" value="P:glycogen metabolic process"/>
    <property type="evidence" value="ECO:0007669"/>
    <property type="project" value="UniProtKB-KW"/>
</dbReference>
<evidence type="ECO:0000256" key="6">
    <source>
        <dbReference type="ARBA" id="ARBA00022600"/>
    </source>
</evidence>
<evidence type="ECO:0000259" key="13">
    <source>
        <dbReference type="Pfam" id="PF19292"/>
    </source>
</evidence>
<comment type="similarity">
    <text evidence="3">Belongs to the phosphorylase b kinase regulatory chain family.</text>
</comment>
<dbReference type="SUPFAM" id="SSF48208">
    <property type="entry name" value="Six-hairpin glycosidases"/>
    <property type="match status" value="1"/>
</dbReference>
<reference evidence="14" key="2">
    <citation type="journal article" date="2022" name="Microbiol. Resour. Announc.">
        <title>Metagenome Sequencing to Explore Phylogenomics of Terrestrial Cyanobacteria.</title>
        <authorList>
            <person name="Ward R.D."/>
            <person name="Stajich J.E."/>
            <person name="Johansen J.R."/>
            <person name="Huntemann M."/>
            <person name="Clum A."/>
            <person name="Foster B."/>
            <person name="Foster B."/>
            <person name="Roux S."/>
            <person name="Palaniappan K."/>
            <person name="Varghese N."/>
            <person name="Mukherjee S."/>
            <person name="Reddy T.B.K."/>
            <person name="Daum C."/>
            <person name="Copeland A."/>
            <person name="Chen I.A."/>
            <person name="Ivanova N.N."/>
            <person name="Kyrpides N.C."/>
            <person name="Shapiro N."/>
            <person name="Eloe-Fadrosh E.A."/>
            <person name="Pietrasiak N."/>
        </authorList>
    </citation>
    <scope>NUCLEOTIDE SEQUENCE</scope>
    <source>
        <strain evidence="14">CPER-KK1</strain>
    </source>
</reference>
<keyword evidence="9" id="KW-0119">Carbohydrate metabolism</keyword>
<dbReference type="PANTHER" id="PTHR10749:SF8">
    <property type="entry name" value="PHOSPHORYLASE B KINASE REGULATORY SUBUNIT BETA"/>
    <property type="match status" value="1"/>
</dbReference>
<dbReference type="InterPro" id="IPR008734">
    <property type="entry name" value="PHK_A/B_su"/>
</dbReference>
<organism evidence="14 15">
    <name type="scientific">Symplocastrum torsivum CPER-KK1</name>
    <dbReference type="NCBI Taxonomy" id="450513"/>
    <lineage>
        <taxon>Bacteria</taxon>
        <taxon>Bacillati</taxon>
        <taxon>Cyanobacteriota</taxon>
        <taxon>Cyanophyceae</taxon>
        <taxon>Oscillatoriophycideae</taxon>
        <taxon>Oscillatoriales</taxon>
        <taxon>Microcoleaceae</taxon>
        <taxon>Symplocastrum</taxon>
    </lineage>
</organism>
<evidence type="ECO:0000256" key="1">
    <source>
        <dbReference type="ARBA" id="ARBA00004342"/>
    </source>
</evidence>
<dbReference type="AlphaFoldDB" id="A0A951PMY6"/>
<sequence length="1073" mass="122575">MSKTATQLSTRLDYYYQQIKTIILSRQNPITGLLPASTAVNAHGDYNDAWVRDNVYSILAVWGLALAYRKLDEDKGRIYELEHSVIKLMRGLLYAMMRQAHKVEHFKYTQAIKDSLHAKYDTQTGDIVVGDGEWGHLQVDATSLWLLMLAQMTASGLEIIDTIDEVNFVQNLVHYIGRAYRTPDYGIWERGNKINNAHPELNASSIGMAKAALEAINKLDLFGVRGSQASVIHVLPDEIARARITLQNLLPRESNSKEVDAALLSAISFPAFAVEDEELVERTRLEIINKLQGRYGCKRFLRDGHQTVLENCDRLHYEPWELQQFENIECEWPLFFTYLLLDGIFRGDAAQVKEYQERLESIVVERDGLRLLPELYYVPAENVEAEKANPHSQPRLANENIPLVWAQGLYLLGQMLSEGLLSVGDIDPLGRYLRVGRQREVVVQIALLAENEDLQAKLEVYGIETQTPEQIEPIQVRHAGELSAAYTQVGRNDKLGMSGRPARRLRSLTTSRIYRLRGETMVFLPCILDPQQFYLTLDYHFLVEQIKSELAYIRDHWNPPGRPTMTLMLTQTMLETGSEALLALMQELKDGHCNGVKVKLGRLNQLILKAGSERIDFLHDFEFSKESVKDTMSRRYHLACASEKNLPLNYTQEFQIESETEVGILLSQLRESLNLYEQIQLLQRLTRLCGLEFDTGLGGWGQSVTVADLLDEVYTKAGHTGVWAIIRQAAGLRQMVDLCLSDMVTNLLVRGKQIAVGKSYSEASLITSPMPNDQIMEKIHQFCREDIRDRVLSQEILIYLGMLIRSEPHLFKGLLTLRVGYLILLITSELARELGVTQDEAHQQLMEFTPFEVTRRLRSCLAGYAGMSQLLHQQESLQLKQNESEIDWVVQPATQDETEVSEGGWLRYRQQQGSMNRLPPDFFKCVWRLMKHGKGVLIGDKLEPRNRLDSDFLLAQMTPGEKNFALRVEHLLNKISAPQYRQVNVETLITLAQVCDRNPNLQIKEYIVLDVLIGHAVRLAWLERYPERANHYDEDKAAAWSLFYNTSPCDCANFYVKAFRFLTQVRQVSVVKS</sequence>
<comment type="subcellular location">
    <subcellularLocation>
        <location evidence="1">Cell membrane</location>
        <topology evidence="1">Lipid-anchor</topology>
        <orientation evidence="1">Cytoplasmic side</orientation>
    </subcellularLocation>
</comment>
<dbReference type="GO" id="GO:0005516">
    <property type="term" value="F:calmodulin binding"/>
    <property type="evidence" value="ECO:0007669"/>
    <property type="project" value="UniProtKB-KW"/>
</dbReference>
<dbReference type="GO" id="GO:0005964">
    <property type="term" value="C:phosphorylase kinase complex"/>
    <property type="evidence" value="ECO:0007669"/>
    <property type="project" value="TreeGrafter"/>
</dbReference>
<comment type="pathway">
    <text evidence="2">Glycan biosynthesis; glycogen metabolism.</text>
</comment>
<evidence type="ECO:0000256" key="2">
    <source>
        <dbReference type="ARBA" id="ARBA00005131"/>
    </source>
</evidence>
<keyword evidence="4" id="KW-1003">Cell membrane</keyword>
<feature type="domain" description="Phosphorylase b kinase regulatory subunit alpha/beta C-terminal" evidence="13">
    <location>
        <begin position="833"/>
        <end position="1067"/>
    </location>
</feature>
<protein>
    <submittedName>
        <fullName evidence="14">Glycoside hydrolase family 15 protein</fullName>
    </submittedName>
</protein>
<dbReference type="Pfam" id="PF19292">
    <property type="entry name" value="KPBB_C"/>
    <property type="match status" value="1"/>
</dbReference>
<dbReference type="EMBL" id="JAHHIF010000019">
    <property type="protein sequence ID" value="MBW4545904.1"/>
    <property type="molecule type" value="Genomic_DNA"/>
</dbReference>
<gene>
    <name evidence="14" type="ORF">KME25_15865</name>
</gene>
<dbReference type="Pfam" id="PF00723">
    <property type="entry name" value="Glyco_hydro_15"/>
    <property type="match status" value="1"/>
</dbReference>
<evidence type="ECO:0000256" key="9">
    <source>
        <dbReference type="ARBA" id="ARBA00023277"/>
    </source>
</evidence>
<proteinExistence type="inferred from homology"/>
<evidence type="ECO:0000256" key="10">
    <source>
        <dbReference type="ARBA" id="ARBA00023288"/>
    </source>
</evidence>
<keyword evidence="7" id="KW-0112">Calmodulin-binding</keyword>
<evidence type="ECO:0000256" key="4">
    <source>
        <dbReference type="ARBA" id="ARBA00022475"/>
    </source>
</evidence>
<dbReference type="InterPro" id="IPR011613">
    <property type="entry name" value="GH15-like"/>
</dbReference>
<evidence type="ECO:0000313" key="15">
    <source>
        <dbReference type="Proteomes" id="UP000753908"/>
    </source>
</evidence>
<dbReference type="InterPro" id="IPR008928">
    <property type="entry name" value="6-hairpin_glycosidase_sf"/>
</dbReference>
<dbReference type="InterPro" id="IPR012341">
    <property type="entry name" value="6hp_glycosidase-like_sf"/>
</dbReference>
<name>A0A951PMY6_9CYAN</name>
<keyword evidence="14" id="KW-0378">Hydrolase</keyword>
<comment type="caution">
    <text evidence="14">The sequence shown here is derived from an EMBL/GenBank/DDBJ whole genome shotgun (WGS) entry which is preliminary data.</text>
</comment>
<evidence type="ECO:0000256" key="5">
    <source>
        <dbReference type="ARBA" id="ARBA00022553"/>
    </source>
</evidence>
<evidence type="ECO:0000259" key="12">
    <source>
        <dbReference type="Pfam" id="PF00723"/>
    </source>
</evidence>
<keyword evidence="8" id="KW-0472">Membrane</keyword>
<evidence type="ECO:0000313" key="14">
    <source>
        <dbReference type="EMBL" id="MBW4545904.1"/>
    </source>
</evidence>
<dbReference type="Proteomes" id="UP000753908">
    <property type="component" value="Unassembled WGS sequence"/>
</dbReference>